<reference evidence="7 8" key="1">
    <citation type="submission" date="2019-11" db="EMBL/GenBank/DDBJ databases">
        <authorList>
            <person name="Li X.-J."/>
            <person name="Feng X.-M."/>
        </authorList>
    </citation>
    <scope>NUCLEOTIDE SEQUENCE [LARGE SCALE GENOMIC DNA]</scope>
    <source>
        <strain evidence="7 8">XMNu-373</strain>
    </source>
</reference>
<keyword evidence="4" id="KW-0949">S-adenosyl-L-methionine</keyword>
<dbReference type="PANTHER" id="PTHR18895">
    <property type="entry name" value="HEMK METHYLTRANSFERASE"/>
    <property type="match status" value="1"/>
</dbReference>
<dbReference type="InterPro" id="IPR004556">
    <property type="entry name" value="HemK-like"/>
</dbReference>
<evidence type="ECO:0000256" key="1">
    <source>
        <dbReference type="ARBA" id="ARBA00012771"/>
    </source>
</evidence>
<dbReference type="Proteomes" id="UP000460435">
    <property type="component" value="Unassembled WGS sequence"/>
</dbReference>
<comment type="catalytic activity">
    <reaction evidence="5">
        <text>L-glutaminyl-[peptide chain release factor] + S-adenosyl-L-methionine = N(5)-methyl-L-glutaminyl-[peptide chain release factor] + S-adenosyl-L-homocysteine + H(+)</text>
        <dbReference type="Rhea" id="RHEA:42896"/>
        <dbReference type="Rhea" id="RHEA-COMP:10271"/>
        <dbReference type="Rhea" id="RHEA-COMP:10272"/>
        <dbReference type="ChEBI" id="CHEBI:15378"/>
        <dbReference type="ChEBI" id="CHEBI:30011"/>
        <dbReference type="ChEBI" id="CHEBI:57856"/>
        <dbReference type="ChEBI" id="CHEBI:59789"/>
        <dbReference type="ChEBI" id="CHEBI:61891"/>
        <dbReference type="EC" id="2.1.1.297"/>
    </reaction>
</comment>
<dbReference type="PANTHER" id="PTHR18895:SF74">
    <property type="entry name" value="MTRF1L RELEASE FACTOR GLUTAMINE METHYLTRANSFERASE"/>
    <property type="match status" value="1"/>
</dbReference>
<dbReference type="GO" id="GO:0032259">
    <property type="term" value="P:methylation"/>
    <property type="evidence" value="ECO:0007669"/>
    <property type="project" value="UniProtKB-KW"/>
</dbReference>
<evidence type="ECO:0000256" key="3">
    <source>
        <dbReference type="ARBA" id="ARBA00022679"/>
    </source>
</evidence>
<feature type="domain" description="Methyltransferase small" evidence="6">
    <location>
        <begin position="109"/>
        <end position="186"/>
    </location>
</feature>
<dbReference type="EMBL" id="WLZY01000001">
    <property type="protein sequence ID" value="NDL56140.1"/>
    <property type="molecule type" value="Genomic_DNA"/>
</dbReference>
<evidence type="ECO:0000259" key="6">
    <source>
        <dbReference type="Pfam" id="PF05175"/>
    </source>
</evidence>
<sequence length="273" mass="28135">MLDSLFTHPRTVVAATLRAAGSVFAEEEADLLIDAALSEADRNAMIERRASGVPLEYVLGWAEFCGNRIAVDPGVFIPRRRTEFLAQQAILSAREAACARASAAGSAPVVVDLCCGTGAVGVALAAAAGTVELYAADIDPAAVRCAQRNIGAAGRVLEGDLYDALPPALRGRIDVLVANVPYVPTDAMALLAQEARLYEPPLAFDGGADGLDVLRQVAGAATPWVAPGGRVLIETSALQASAAAEIFVANGLDARVISSDELDASVVVGTRPS</sequence>
<dbReference type="Gene3D" id="1.10.8.10">
    <property type="entry name" value="DNA helicase RuvA subunit, C-terminal domain"/>
    <property type="match status" value="1"/>
</dbReference>
<organism evidence="7 8">
    <name type="scientific">Phytoactinopolyspora mesophila</name>
    <dbReference type="NCBI Taxonomy" id="2650750"/>
    <lineage>
        <taxon>Bacteria</taxon>
        <taxon>Bacillati</taxon>
        <taxon>Actinomycetota</taxon>
        <taxon>Actinomycetes</taxon>
        <taxon>Jiangellales</taxon>
        <taxon>Jiangellaceae</taxon>
        <taxon>Phytoactinopolyspora</taxon>
    </lineage>
</organism>
<name>A0A7K3LYR7_9ACTN</name>
<dbReference type="InterPro" id="IPR007848">
    <property type="entry name" value="Small_mtfrase_dom"/>
</dbReference>
<evidence type="ECO:0000256" key="4">
    <source>
        <dbReference type="ARBA" id="ARBA00022691"/>
    </source>
</evidence>
<evidence type="ECO:0000313" key="8">
    <source>
        <dbReference type="Proteomes" id="UP000460435"/>
    </source>
</evidence>
<proteinExistence type="predicted"/>
<comment type="caution">
    <text evidence="7">The sequence shown here is derived from an EMBL/GenBank/DDBJ whole genome shotgun (WGS) entry which is preliminary data.</text>
</comment>
<keyword evidence="8" id="KW-1185">Reference proteome</keyword>
<dbReference type="InterPro" id="IPR050320">
    <property type="entry name" value="N5-glutamine_MTase"/>
</dbReference>
<dbReference type="Pfam" id="PF05175">
    <property type="entry name" value="MTS"/>
    <property type="match status" value="1"/>
</dbReference>
<dbReference type="EC" id="2.1.1.297" evidence="1"/>
<dbReference type="InterPro" id="IPR029063">
    <property type="entry name" value="SAM-dependent_MTases_sf"/>
</dbReference>
<protein>
    <recommendedName>
        <fullName evidence="1">peptide chain release factor N(5)-glutamine methyltransferase</fullName>
        <ecNumber evidence="1">2.1.1.297</ecNumber>
    </recommendedName>
</protein>
<dbReference type="RefSeq" id="WP_162448766.1">
    <property type="nucleotide sequence ID" value="NZ_WLZY01000001.1"/>
</dbReference>
<dbReference type="NCBIfam" id="TIGR03704">
    <property type="entry name" value="PrmC_rel_meth"/>
    <property type="match status" value="1"/>
</dbReference>
<dbReference type="GO" id="GO:0102559">
    <property type="term" value="F:peptide chain release factor N(5)-glutamine methyltransferase activity"/>
    <property type="evidence" value="ECO:0007669"/>
    <property type="project" value="UniProtKB-EC"/>
</dbReference>
<evidence type="ECO:0000313" key="7">
    <source>
        <dbReference type="EMBL" id="NDL56140.1"/>
    </source>
</evidence>
<dbReference type="InterPro" id="IPR022446">
    <property type="entry name" value="MeTrfrase_put"/>
</dbReference>
<keyword evidence="2" id="KW-0489">Methyltransferase</keyword>
<gene>
    <name evidence="7" type="ORF">F7O44_03525</name>
</gene>
<dbReference type="Gene3D" id="3.40.50.150">
    <property type="entry name" value="Vaccinia Virus protein VP39"/>
    <property type="match status" value="1"/>
</dbReference>
<keyword evidence="3" id="KW-0808">Transferase</keyword>
<evidence type="ECO:0000256" key="2">
    <source>
        <dbReference type="ARBA" id="ARBA00022603"/>
    </source>
</evidence>
<dbReference type="NCBIfam" id="TIGR00536">
    <property type="entry name" value="hemK_fam"/>
    <property type="match status" value="1"/>
</dbReference>
<dbReference type="SUPFAM" id="SSF53335">
    <property type="entry name" value="S-adenosyl-L-methionine-dependent methyltransferases"/>
    <property type="match status" value="1"/>
</dbReference>
<accession>A0A7K3LYR7</accession>
<evidence type="ECO:0000256" key="5">
    <source>
        <dbReference type="ARBA" id="ARBA00048391"/>
    </source>
</evidence>
<dbReference type="AlphaFoldDB" id="A0A7K3LYR7"/>